<comment type="caution">
    <text evidence="3">The sequence shown here is derived from an EMBL/GenBank/DDBJ whole genome shotgun (WGS) entry which is preliminary data.</text>
</comment>
<evidence type="ECO:0000259" key="2">
    <source>
        <dbReference type="PROSITE" id="PS51222"/>
    </source>
</evidence>
<evidence type="ECO:0000313" key="4">
    <source>
        <dbReference type="Proteomes" id="UP000324897"/>
    </source>
</evidence>
<keyword evidence="4" id="KW-1185">Reference proteome</keyword>
<dbReference type="PANTHER" id="PTHR46034:SF7">
    <property type="entry name" value="INFLUENZA VIRUS NS1A-BINDING PROTEIN"/>
    <property type="match status" value="1"/>
</dbReference>
<dbReference type="AlphaFoldDB" id="A0A5J9U2M0"/>
<sequence>MAVRNLKFVVEQTDKRIHGGKVPSKLPFPKGKEGARKRETRRSERSGPTFAPTPPVTDRARVSAHATPPANRSPAAETAPRPHYSGPHRHHQHCSVRCCTDARRGGDGEVNQRSAAEKRGPKSSGGGEPTPNQNQNQNCDACFAFSPLRRSSEERGQAPQATWFWKKRPLAMQTHHHPNSQPSVQIRNLRENQLGAVIFGCKHETIEECFSKQLFGLPPMHYSYVKNVKTGMPLFLFNYSDRKLHGIFEAASPGRLSIDPYAWSDDGSLKTPFPAQVRICTRTKYPPLWENQYRTVLKDNYYTQYYFYFELDHAQTKALISLFKSVASANLKQVPAVSTRRSLITSLAPTKRKPSAAPDTKKAKANSKDTNPFSILSNASGVVPDSSSDSADEDSSNDINDKESEELVSDWEDLADNILQNQFGSRSNPDEDIQNSSDDTIDQGMELVECNHPVINSMNGGRDTLDESMLVNSCNRQTSPVDADVIQSNVHNNPSGVEQQPERLSILNKLKELSFLRQHTALSSQDCAETRSDQCVPKETQVNANLSSDPFGASMEDTTSFQECHGIAELLQIIADLTMRTEALEKKQIGSDQYLFSLREVIENSGRKVQQLEYVVDELKFKFDSSLSHLGSMCNNLAKPSIFLIGGYNGMTWLSSLDSLTPDKDILVGLTPMGSARSYASAVALDGHIFAFGGGDGMSWYDTVECYSSRNNEWTECPSLNCKKGSLAGISLKGKIYAIGGGHGNETFSEVEMFDPYLGKWICSPSMLLSRFALAAAELNGVIYAAGGYNGSSYLQSAERYDPREGLWARLPSMTTRRGSHALTVLGEELYAMGGYDGEKMVSSVEIYDPRRNAWRMGDPMTAPRGYAAAVNVDNSLFLIGGLRSNVEILDTVEVYSASSGWSVLGFGSIGKRSFASAVVM</sequence>
<organism evidence="3 4">
    <name type="scientific">Eragrostis curvula</name>
    <name type="common">weeping love grass</name>
    <dbReference type="NCBI Taxonomy" id="38414"/>
    <lineage>
        <taxon>Eukaryota</taxon>
        <taxon>Viridiplantae</taxon>
        <taxon>Streptophyta</taxon>
        <taxon>Embryophyta</taxon>
        <taxon>Tracheophyta</taxon>
        <taxon>Spermatophyta</taxon>
        <taxon>Magnoliopsida</taxon>
        <taxon>Liliopsida</taxon>
        <taxon>Poales</taxon>
        <taxon>Poaceae</taxon>
        <taxon>PACMAD clade</taxon>
        <taxon>Chloridoideae</taxon>
        <taxon>Eragrostideae</taxon>
        <taxon>Eragrostidinae</taxon>
        <taxon>Eragrostis</taxon>
    </lineage>
</organism>
<feature type="compositionally biased region" description="Basic and acidic residues" evidence="1">
    <location>
        <begin position="30"/>
        <end position="45"/>
    </location>
</feature>
<dbReference type="OrthoDB" id="45365at2759"/>
<dbReference type="Proteomes" id="UP000324897">
    <property type="component" value="Chromosome 7"/>
</dbReference>
<feature type="domain" description="DCD" evidence="2">
    <location>
        <begin position="192"/>
        <end position="325"/>
    </location>
</feature>
<dbReference type="SMART" id="SM00767">
    <property type="entry name" value="DCD"/>
    <property type="match status" value="1"/>
</dbReference>
<feature type="compositionally biased region" description="Polar residues" evidence="1">
    <location>
        <begin position="130"/>
        <end position="139"/>
    </location>
</feature>
<dbReference type="Gene3D" id="2.120.10.80">
    <property type="entry name" value="Kelch-type beta propeller"/>
    <property type="match status" value="2"/>
</dbReference>
<dbReference type="InterPro" id="IPR013989">
    <property type="entry name" value="Dev_and_cell_death_domain"/>
</dbReference>
<dbReference type="Pfam" id="PF01344">
    <property type="entry name" value="Kelch_1"/>
    <property type="match status" value="5"/>
</dbReference>
<evidence type="ECO:0000313" key="3">
    <source>
        <dbReference type="EMBL" id="TVU17400.1"/>
    </source>
</evidence>
<dbReference type="EMBL" id="RWGY01000029">
    <property type="protein sequence ID" value="TVU17400.1"/>
    <property type="molecule type" value="Genomic_DNA"/>
</dbReference>
<dbReference type="Pfam" id="PF10539">
    <property type="entry name" value="Dev_Cell_Death"/>
    <property type="match status" value="1"/>
</dbReference>
<reference evidence="3 4" key="1">
    <citation type="journal article" date="2019" name="Sci. Rep.">
        <title>A high-quality genome of Eragrostis curvula grass provides insights into Poaceae evolution and supports new strategies to enhance forage quality.</title>
        <authorList>
            <person name="Carballo J."/>
            <person name="Santos B.A.C.M."/>
            <person name="Zappacosta D."/>
            <person name="Garbus I."/>
            <person name="Selva J.P."/>
            <person name="Gallo C.A."/>
            <person name="Diaz A."/>
            <person name="Albertini E."/>
            <person name="Caccamo M."/>
            <person name="Echenique V."/>
        </authorList>
    </citation>
    <scope>NUCLEOTIDE SEQUENCE [LARGE SCALE GENOMIC DNA]</scope>
    <source>
        <strain evidence="4">cv. Victoria</strain>
        <tissue evidence="3">Leaf</tissue>
    </source>
</reference>
<gene>
    <name evidence="3" type="ORF">EJB05_33435</name>
</gene>
<dbReference type="SUPFAM" id="SSF117281">
    <property type="entry name" value="Kelch motif"/>
    <property type="match status" value="1"/>
</dbReference>
<feature type="compositionally biased region" description="Polar residues" evidence="1">
    <location>
        <begin position="368"/>
        <end position="380"/>
    </location>
</feature>
<dbReference type="InterPro" id="IPR006652">
    <property type="entry name" value="Kelch_1"/>
</dbReference>
<name>A0A5J9U2M0_9POAL</name>
<feature type="region of interest" description="Disordered" evidence="1">
    <location>
        <begin position="12"/>
        <end position="139"/>
    </location>
</feature>
<protein>
    <recommendedName>
        <fullName evidence="2">DCD domain-containing protein</fullName>
    </recommendedName>
</protein>
<proteinExistence type="predicted"/>
<dbReference type="Gramene" id="TVU17400">
    <property type="protein sequence ID" value="TVU17400"/>
    <property type="gene ID" value="EJB05_33435"/>
</dbReference>
<accession>A0A5J9U2M0</accession>
<dbReference type="InterPro" id="IPR015915">
    <property type="entry name" value="Kelch-typ_b-propeller"/>
</dbReference>
<feature type="region of interest" description="Disordered" evidence="1">
    <location>
        <begin position="345"/>
        <end position="407"/>
    </location>
</feature>
<dbReference type="PROSITE" id="PS51222">
    <property type="entry name" value="DCD"/>
    <property type="match status" value="1"/>
</dbReference>
<dbReference type="GO" id="GO:0034976">
    <property type="term" value="P:response to endoplasmic reticulum stress"/>
    <property type="evidence" value="ECO:0007669"/>
    <property type="project" value="InterPro"/>
</dbReference>
<evidence type="ECO:0000256" key="1">
    <source>
        <dbReference type="SAM" id="MobiDB-lite"/>
    </source>
</evidence>
<dbReference type="InterPro" id="IPR044832">
    <property type="entry name" value="NRP-like"/>
</dbReference>
<dbReference type="SMART" id="SM00612">
    <property type="entry name" value="Kelch"/>
    <property type="match status" value="6"/>
</dbReference>
<dbReference type="PANTHER" id="PTHR46034">
    <property type="match status" value="1"/>
</dbReference>
<feature type="non-terminal residue" evidence="3">
    <location>
        <position position="1"/>
    </location>
</feature>